<protein>
    <submittedName>
        <fullName evidence="4">Polysaccharide deacetylase</fullName>
    </submittedName>
</protein>
<name>F9EL93_9FUSO</name>
<dbReference type="InterPro" id="IPR002509">
    <property type="entry name" value="NODB_dom"/>
</dbReference>
<proteinExistence type="predicted"/>
<comment type="caution">
    <text evidence="4">The sequence shown here is derived from an EMBL/GenBank/DDBJ whole genome shotgun (WGS) entry which is preliminary data.</text>
</comment>
<keyword evidence="5" id="KW-1185">Reference proteome</keyword>
<reference evidence="4 5" key="1">
    <citation type="submission" date="2011-05" db="EMBL/GenBank/DDBJ databases">
        <authorList>
            <person name="Muzny D."/>
            <person name="Qin X."/>
            <person name="Deng J."/>
            <person name="Jiang H."/>
            <person name="Liu Y."/>
            <person name="Qu J."/>
            <person name="Song X.-Z."/>
            <person name="Zhang L."/>
            <person name="Thornton R."/>
            <person name="Coyle M."/>
            <person name="Francisco L."/>
            <person name="Jackson L."/>
            <person name="Javaid M."/>
            <person name="Korchina V."/>
            <person name="Kovar C."/>
            <person name="Mata R."/>
            <person name="Mathew T."/>
            <person name="Ngo R."/>
            <person name="Nguyen L."/>
            <person name="Nguyen N."/>
            <person name="Okwuonu G."/>
            <person name="Ongeri F."/>
            <person name="Pham C."/>
            <person name="Simmons D."/>
            <person name="Wilczek-Boney K."/>
            <person name="Hale W."/>
            <person name="Jakkamsetti A."/>
            <person name="Pham P."/>
            <person name="Ruth R."/>
            <person name="San Lucas F."/>
            <person name="Warren J."/>
            <person name="Zhang J."/>
            <person name="Zhao Z."/>
            <person name="Zhou C."/>
            <person name="Zhu D."/>
            <person name="Lee S."/>
            <person name="Bess C."/>
            <person name="Blankenburg K."/>
            <person name="Forbes L."/>
            <person name="Fu Q."/>
            <person name="Gubbala S."/>
            <person name="Hirani K."/>
            <person name="Jayaseelan J.C."/>
            <person name="Lara F."/>
            <person name="Munidasa M."/>
            <person name="Palculict T."/>
            <person name="Patil S."/>
            <person name="Pu L.-L."/>
            <person name="Saada N."/>
            <person name="Tang L."/>
            <person name="Weissenberger G."/>
            <person name="Zhu Y."/>
            <person name="Hemphill L."/>
            <person name="Shang Y."/>
            <person name="Youmans B."/>
            <person name="Ayvaz T."/>
            <person name="Ross M."/>
            <person name="Santibanez J."/>
            <person name="Aqrawi P."/>
            <person name="Gross S."/>
            <person name="Joshi V."/>
            <person name="Fowler G."/>
            <person name="Nazareth L."/>
            <person name="Reid J."/>
            <person name="Worley K."/>
            <person name="Petrosino J."/>
            <person name="Highlander S."/>
            <person name="Gibbs R."/>
        </authorList>
    </citation>
    <scope>NUCLEOTIDE SEQUENCE [LARGE SCALE GENOMIC DNA]</scope>
    <source>
        <strain evidence="4 5">ATCC 51191</strain>
    </source>
</reference>
<dbReference type="CDD" id="cd10918">
    <property type="entry name" value="CE4_NodB_like_5s_6s"/>
    <property type="match status" value="1"/>
</dbReference>
<evidence type="ECO:0000313" key="4">
    <source>
        <dbReference type="EMBL" id="EGQ80271.1"/>
    </source>
</evidence>
<organism evidence="4 5">
    <name type="scientific">Fusobacterium animalis ATCC 51191</name>
    <dbReference type="NCBI Taxonomy" id="997347"/>
    <lineage>
        <taxon>Bacteria</taxon>
        <taxon>Fusobacteriati</taxon>
        <taxon>Fusobacteriota</taxon>
        <taxon>Fusobacteriia</taxon>
        <taxon>Fusobacteriales</taxon>
        <taxon>Fusobacteriaceae</taxon>
        <taxon>Fusobacterium</taxon>
    </lineage>
</organism>
<dbReference type="PANTHER" id="PTHR34216">
    <property type="match status" value="1"/>
</dbReference>
<dbReference type="GO" id="GO:0005975">
    <property type="term" value="P:carbohydrate metabolic process"/>
    <property type="evidence" value="ECO:0007669"/>
    <property type="project" value="InterPro"/>
</dbReference>
<keyword evidence="2" id="KW-0732">Signal</keyword>
<dbReference type="Pfam" id="PF01522">
    <property type="entry name" value="Polysacc_deac_1"/>
    <property type="match status" value="1"/>
</dbReference>
<dbReference type="EMBL" id="AFQD01000109">
    <property type="protein sequence ID" value="EGQ80271.1"/>
    <property type="molecule type" value="Genomic_DNA"/>
</dbReference>
<dbReference type="PROSITE" id="PS51677">
    <property type="entry name" value="NODB"/>
    <property type="match status" value="1"/>
</dbReference>
<evidence type="ECO:0000259" key="3">
    <source>
        <dbReference type="PROSITE" id="PS51677"/>
    </source>
</evidence>
<dbReference type="HOGENOM" id="CLU_124191_0_0_0"/>
<dbReference type="AlphaFoldDB" id="F9EL93"/>
<dbReference type="GO" id="GO:0016810">
    <property type="term" value="F:hydrolase activity, acting on carbon-nitrogen (but not peptide) bonds"/>
    <property type="evidence" value="ECO:0007669"/>
    <property type="project" value="InterPro"/>
</dbReference>
<sequence>MGSLTYNEWDVKAGGERKFSLMSVEMIKEMQDYGIEFGAHTFNHPKLNTLSNEEIEHQIVDVKKPLEEKIGKEIITFAYPYGILNDYAKEMAKKADYTFALATDSGSVCLSDDLYQIRRIAIFPNTNLFSFKRKVAGNYNFIKIKREERLRTKYE</sequence>
<dbReference type="InterPro" id="IPR051398">
    <property type="entry name" value="Polysacch_Deacetylase"/>
</dbReference>
<dbReference type="PATRIC" id="fig|997347.4.peg.649"/>
<evidence type="ECO:0000256" key="2">
    <source>
        <dbReference type="ARBA" id="ARBA00022729"/>
    </source>
</evidence>
<gene>
    <name evidence="4" type="ORF">HMPREF9094_0698</name>
</gene>
<evidence type="ECO:0000313" key="5">
    <source>
        <dbReference type="Proteomes" id="UP000005392"/>
    </source>
</evidence>
<dbReference type="PANTHER" id="PTHR34216:SF3">
    <property type="entry name" value="POLY-BETA-1,6-N-ACETYL-D-GLUCOSAMINE N-DEACETYLASE"/>
    <property type="match status" value="1"/>
</dbReference>
<dbReference type="GO" id="GO:0005576">
    <property type="term" value="C:extracellular region"/>
    <property type="evidence" value="ECO:0007669"/>
    <property type="project" value="UniProtKB-SubCell"/>
</dbReference>
<accession>F9EL93</accession>
<dbReference type="SUPFAM" id="SSF88713">
    <property type="entry name" value="Glycoside hydrolase/deacetylase"/>
    <property type="match status" value="1"/>
</dbReference>
<dbReference type="Proteomes" id="UP000005392">
    <property type="component" value="Unassembled WGS sequence"/>
</dbReference>
<dbReference type="Gene3D" id="3.20.20.370">
    <property type="entry name" value="Glycoside hydrolase/deacetylase"/>
    <property type="match status" value="1"/>
</dbReference>
<evidence type="ECO:0000256" key="1">
    <source>
        <dbReference type="ARBA" id="ARBA00004613"/>
    </source>
</evidence>
<comment type="subcellular location">
    <subcellularLocation>
        <location evidence="1">Secreted</location>
    </subcellularLocation>
</comment>
<dbReference type="InterPro" id="IPR011330">
    <property type="entry name" value="Glyco_hydro/deAcase_b/a-brl"/>
</dbReference>
<feature type="domain" description="NodB homology" evidence="3">
    <location>
        <begin position="1"/>
        <end position="155"/>
    </location>
</feature>